<dbReference type="Proteomes" id="UP000678228">
    <property type="component" value="Unassembled WGS sequence"/>
</dbReference>
<sequence>MNEYEGLEWERLVRKHIPNVTDEQCEYILWEKTTFPLGTIEEIEEKLVEYKQKVNG</sequence>
<name>A0A940X1F5_9BACI</name>
<keyword evidence="2" id="KW-1185">Reference proteome</keyword>
<gene>
    <name evidence="1" type="ORF">J7W16_18230</name>
</gene>
<evidence type="ECO:0000313" key="2">
    <source>
        <dbReference type="Proteomes" id="UP000678228"/>
    </source>
</evidence>
<protein>
    <submittedName>
        <fullName evidence="1">Uncharacterized protein</fullName>
    </submittedName>
</protein>
<comment type="caution">
    <text evidence="1">The sequence shown here is derived from an EMBL/GenBank/DDBJ whole genome shotgun (WGS) entry which is preliminary data.</text>
</comment>
<dbReference type="AlphaFoldDB" id="A0A940X1F5"/>
<evidence type="ECO:0000313" key="1">
    <source>
        <dbReference type="EMBL" id="MBP3953064.1"/>
    </source>
</evidence>
<dbReference type="RefSeq" id="WP_210598932.1">
    <property type="nucleotide sequence ID" value="NZ_JAGKSQ010000009.1"/>
</dbReference>
<accession>A0A940X1F5</accession>
<proteinExistence type="predicted"/>
<reference evidence="1" key="1">
    <citation type="submission" date="2021-03" db="EMBL/GenBank/DDBJ databases">
        <title>Bacillus suaedae sp. nov., isolated from Suaeda aralocaspica.</title>
        <authorList>
            <person name="Lei R.F.R."/>
        </authorList>
    </citation>
    <scope>NUCLEOTIDE SEQUENCE</scope>
    <source>
        <strain evidence="1">YZJH907-2</strain>
    </source>
</reference>
<organism evidence="1 2">
    <name type="scientific">Halalkalibacter suaedae</name>
    <dbReference type="NCBI Taxonomy" id="2822140"/>
    <lineage>
        <taxon>Bacteria</taxon>
        <taxon>Bacillati</taxon>
        <taxon>Bacillota</taxon>
        <taxon>Bacilli</taxon>
        <taxon>Bacillales</taxon>
        <taxon>Bacillaceae</taxon>
        <taxon>Halalkalibacter</taxon>
    </lineage>
</organism>
<dbReference type="EMBL" id="JAGKSQ010000009">
    <property type="protein sequence ID" value="MBP3953064.1"/>
    <property type="molecule type" value="Genomic_DNA"/>
</dbReference>